<feature type="transmembrane region" description="Helical" evidence="6">
    <location>
        <begin position="97"/>
        <end position="119"/>
    </location>
</feature>
<keyword evidence="2" id="KW-1003">Cell membrane</keyword>
<name>A0A5M9HE97_9SPHI</name>
<sequence>MFFFKFFLKSANSSYRTYSIKREIVLSFFIKIVSVIVGILLVPLLIDYVDKERYGVWLTLSSIFAWFSFFDIGIGNGMRNKLTRALSESNRELAREYVSTTYAIISVIFCVIILLFQVINPYINWQYILNANIINQDELYSLTSVVLSLFLLRFIFQLTGVIYIADQRPSVNNALTTFGSVLSFIIVALLYKFTIKSDLLTLGIILVGAPLVVLIAATIYAFSGKYKFLKPNWQFISLRRARSLLNLGLKFFILQVAAILLFSSGNIIISHLFEPSEVVIYNTALTYYQLPIITYGIVIAPIWSAVTDAYIKQDFVWLRSTLKRLNQLSILFSIAIVIMILLGPYVFRLWVGDRIELPLPLSLSMACFAMISVCLSPYTSFINGIGKIKLSIYIVFLTLVFFIPIAYFFAKWLNNSAGIILATCALNAVSLYFQPMQVKKIINERAEGIWNE</sequence>
<dbReference type="PANTHER" id="PTHR30250:SF11">
    <property type="entry name" value="O-ANTIGEN TRANSPORTER-RELATED"/>
    <property type="match status" value="1"/>
</dbReference>
<evidence type="ECO:0000313" key="7">
    <source>
        <dbReference type="EMBL" id="KAA8484655.1"/>
    </source>
</evidence>
<comment type="subcellular location">
    <subcellularLocation>
        <location evidence="1">Cell membrane</location>
        <topology evidence="1">Multi-pass membrane protein</topology>
    </subcellularLocation>
</comment>
<evidence type="ECO:0000256" key="1">
    <source>
        <dbReference type="ARBA" id="ARBA00004651"/>
    </source>
</evidence>
<evidence type="ECO:0000256" key="2">
    <source>
        <dbReference type="ARBA" id="ARBA00022475"/>
    </source>
</evidence>
<feature type="transmembrane region" description="Helical" evidence="6">
    <location>
        <begin position="54"/>
        <end position="76"/>
    </location>
</feature>
<keyword evidence="4 6" id="KW-1133">Transmembrane helix</keyword>
<reference evidence="7 8" key="1">
    <citation type="submission" date="2019-09" db="EMBL/GenBank/DDBJ databases">
        <title>Pararcticibacter amylolyticus gen. nov., sp. nov., isolated from a rottenly hemp rope, and reclassification of Pedobacter tournemirensis as Pararcticibacter tournemirensis comb. nov.</title>
        <authorList>
            <person name="Cai Y."/>
        </authorList>
    </citation>
    <scope>NUCLEOTIDE SEQUENCE [LARGE SCALE GENOMIC DNA]</scope>
    <source>
        <strain evidence="7 8">TF5-37.2-LB10</strain>
    </source>
</reference>
<dbReference type="AlphaFoldDB" id="A0A5M9HE97"/>
<keyword evidence="5 6" id="KW-0472">Membrane</keyword>
<dbReference type="InterPro" id="IPR050833">
    <property type="entry name" value="Poly_Biosynth_Transport"/>
</dbReference>
<dbReference type="InterPro" id="IPR002797">
    <property type="entry name" value="Polysacc_synth"/>
</dbReference>
<evidence type="ECO:0000256" key="4">
    <source>
        <dbReference type="ARBA" id="ARBA00022989"/>
    </source>
</evidence>
<keyword evidence="3 6" id="KW-0812">Transmembrane</keyword>
<feature type="transmembrane region" description="Helical" evidence="6">
    <location>
        <begin position="24"/>
        <end position="48"/>
    </location>
</feature>
<dbReference type="OrthoDB" id="512217at2"/>
<accession>A0A5M9HE97</accession>
<feature type="transmembrane region" description="Helical" evidence="6">
    <location>
        <begin position="244"/>
        <end position="268"/>
    </location>
</feature>
<feature type="transmembrane region" description="Helical" evidence="6">
    <location>
        <begin position="416"/>
        <end position="433"/>
    </location>
</feature>
<feature type="transmembrane region" description="Helical" evidence="6">
    <location>
        <begin position="139"/>
        <end position="163"/>
    </location>
</feature>
<feature type="transmembrane region" description="Helical" evidence="6">
    <location>
        <begin position="199"/>
        <end position="223"/>
    </location>
</feature>
<feature type="transmembrane region" description="Helical" evidence="6">
    <location>
        <begin position="390"/>
        <end position="410"/>
    </location>
</feature>
<dbReference type="EMBL" id="VWNE01000007">
    <property type="protein sequence ID" value="KAA8484655.1"/>
    <property type="molecule type" value="Genomic_DNA"/>
</dbReference>
<evidence type="ECO:0000256" key="3">
    <source>
        <dbReference type="ARBA" id="ARBA00022692"/>
    </source>
</evidence>
<dbReference type="RefSeq" id="WP_141816898.1">
    <property type="nucleotide sequence ID" value="NZ_VFPL01000002.1"/>
</dbReference>
<dbReference type="Proteomes" id="UP000322918">
    <property type="component" value="Unassembled WGS sequence"/>
</dbReference>
<feature type="transmembrane region" description="Helical" evidence="6">
    <location>
        <begin position="328"/>
        <end position="347"/>
    </location>
</feature>
<evidence type="ECO:0000256" key="5">
    <source>
        <dbReference type="ARBA" id="ARBA00023136"/>
    </source>
</evidence>
<evidence type="ECO:0000313" key="8">
    <source>
        <dbReference type="Proteomes" id="UP000322918"/>
    </source>
</evidence>
<dbReference type="Pfam" id="PF01943">
    <property type="entry name" value="Polysacc_synt"/>
    <property type="match status" value="1"/>
</dbReference>
<comment type="caution">
    <text evidence="7">The sequence shown here is derived from an EMBL/GenBank/DDBJ whole genome shotgun (WGS) entry which is preliminary data.</text>
</comment>
<keyword evidence="8" id="KW-1185">Reference proteome</keyword>
<feature type="transmembrane region" description="Helical" evidence="6">
    <location>
        <begin position="175"/>
        <end position="193"/>
    </location>
</feature>
<evidence type="ECO:0000256" key="6">
    <source>
        <dbReference type="SAM" id="Phobius"/>
    </source>
</evidence>
<feature type="transmembrane region" description="Helical" evidence="6">
    <location>
        <begin position="288"/>
        <end position="307"/>
    </location>
</feature>
<organism evidence="7 8">
    <name type="scientific">Arcticibacter tournemirensis</name>
    <dbReference type="NCBI Taxonomy" id="699437"/>
    <lineage>
        <taxon>Bacteria</taxon>
        <taxon>Pseudomonadati</taxon>
        <taxon>Bacteroidota</taxon>
        <taxon>Sphingobacteriia</taxon>
        <taxon>Sphingobacteriales</taxon>
        <taxon>Sphingobacteriaceae</taxon>
        <taxon>Arcticibacter</taxon>
    </lineage>
</organism>
<feature type="transmembrane region" description="Helical" evidence="6">
    <location>
        <begin position="359"/>
        <end position="378"/>
    </location>
</feature>
<protein>
    <submittedName>
        <fullName evidence="7">Oligosaccharide flippase family protein</fullName>
    </submittedName>
</protein>
<dbReference type="GO" id="GO:0005886">
    <property type="term" value="C:plasma membrane"/>
    <property type="evidence" value="ECO:0007669"/>
    <property type="project" value="UniProtKB-SubCell"/>
</dbReference>
<gene>
    <name evidence="7" type="ORF">F1649_05630</name>
</gene>
<dbReference type="PANTHER" id="PTHR30250">
    <property type="entry name" value="PST FAMILY PREDICTED COLANIC ACID TRANSPORTER"/>
    <property type="match status" value="1"/>
</dbReference>
<proteinExistence type="predicted"/>